<evidence type="ECO:0000256" key="1">
    <source>
        <dbReference type="SAM" id="MobiDB-lite"/>
    </source>
</evidence>
<reference evidence="2 3" key="1">
    <citation type="submission" date="2017-11" db="EMBL/GenBank/DDBJ databases">
        <title>De novo assembly and phasing of dikaryotic genomes from two isolates of Puccinia coronata f. sp. avenae, the causal agent of oat crown rust.</title>
        <authorList>
            <person name="Miller M.E."/>
            <person name="Zhang Y."/>
            <person name="Omidvar V."/>
            <person name="Sperschneider J."/>
            <person name="Schwessinger B."/>
            <person name="Raley C."/>
            <person name="Palmer J.M."/>
            <person name="Garnica D."/>
            <person name="Upadhyaya N."/>
            <person name="Rathjen J."/>
            <person name="Taylor J.M."/>
            <person name="Park R.F."/>
            <person name="Dodds P.N."/>
            <person name="Hirsch C.D."/>
            <person name="Kianian S.F."/>
            <person name="Figueroa M."/>
        </authorList>
    </citation>
    <scope>NUCLEOTIDE SEQUENCE [LARGE SCALE GENOMIC DNA]</scope>
    <source>
        <strain evidence="2">12SD80</strain>
    </source>
</reference>
<evidence type="ECO:0000313" key="3">
    <source>
        <dbReference type="Proteomes" id="UP000235392"/>
    </source>
</evidence>
<gene>
    <name evidence="2" type="ORF">PCASD_14002</name>
</gene>
<name>A0A2N5UCD8_9BASI</name>
<feature type="compositionally biased region" description="Low complexity" evidence="1">
    <location>
        <begin position="48"/>
        <end position="63"/>
    </location>
</feature>
<organism evidence="2 3">
    <name type="scientific">Puccinia coronata f. sp. avenae</name>
    <dbReference type="NCBI Taxonomy" id="200324"/>
    <lineage>
        <taxon>Eukaryota</taxon>
        <taxon>Fungi</taxon>
        <taxon>Dikarya</taxon>
        <taxon>Basidiomycota</taxon>
        <taxon>Pucciniomycotina</taxon>
        <taxon>Pucciniomycetes</taxon>
        <taxon>Pucciniales</taxon>
        <taxon>Pucciniaceae</taxon>
        <taxon>Puccinia</taxon>
    </lineage>
</organism>
<evidence type="ECO:0000313" key="2">
    <source>
        <dbReference type="EMBL" id="PLW35409.1"/>
    </source>
</evidence>
<comment type="caution">
    <text evidence="2">The sequence shown here is derived from an EMBL/GenBank/DDBJ whole genome shotgun (WGS) entry which is preliminary data.</text>
</comment>
<protein>
    <submittedName>
        <fullName evidence="2">Uncharacterized protein</fullName>
    </submittedName>
</protein>
<dbReference type="EMBL" id="PGCI01000178">
    <property type="protein sequence ID" value="PLW35409.1"/>
    <property type="molecule type" value="Genomic_DNA"/>
</dbReference>
<feature type="compositionally biased region" description="Polar residues" evidence="1">
    <location>
        <begin position="1"/>
        <end position="14"/>
    </location>
</feature>
<accession>A0A2N5UCD8</accession>
<proteinExistence type="predicted"/>
<dbReference type="Proteomes" id="UP000235392">
    <property type="component" value="Unassembled WGS sequence"/>
</dbReference>
<dbReference type="AlphaFoldDB" id="A0A2N5UCD8"/>
<sequence length="63" mass="6744">MSLQINQKTATTSKSIEDGSIHKRPANKLKDPRDMFVGGHNHLMGDASDSNLGDSNSSSISSE</sequence>
<feature type="region of interest" description="Disordered" evidence="1">
    <location>
        <begin position="1"/>
        <end position="63"/>
    </location>
</feature>